<dbReference type="InterPro" id="IPR012308">
    <property type="entry name" value="DNA_ligase_ATP-dep_N"/>
</dbReference>
<dbReference type="GO" id="GO:0005524">
    <property type="term" value="F:ATP binding"/>
    <property type="evidence" value="ECO:0007669"/>
    <property type="project" value="UniProtKB-KW"/>
</dbReference>
<keyword evidence="13" id="KW-0233">DNA recombination</keyword>
<dbReference type="GO" id="GO:0006303">
    <property type="term" value="P:double-strand break repair via nonhomologous end joining"/>
    <property type="evidence" value="ECO:0007669"/>
    <property type="project" value="TreeGrafter"/>
</dbReference>
<dbReference type="InterPro" id="IPR001357">
    <property type="entry name" value="BRCT_dom"/>
</dbReference>
<evidence type="ECO:0000256" key="12">
    <source>
        <dbReference type="ARBA" id="ARBA00022842"/>
    </source>
</evidence>
<dbReference type="InterPro" id="IPR012340">
    <property type="entry name" value="NA-bd_OB-fold"/>
</dbReference>
<dbReference type="GO" id="GO:0071897">
    <property type="term" value="P:DNA biosynthetic process"/>
    <property type="evidence" value="ECO:0007669"/>
    <property type="project" value="InterPro"/>
</dbReference>
<evidence type="ECO:0000256" key="6">
    <source>
        <dbReference type="ARBA" id="ARBA00022598"/>
    </source>
</evidence>
<evidence type="ECO:0000256" key="7">
    <source>
        <dbReference type="ARBA" id="ARBA00022723"/>
    </source>
</evidence>
<evidence type="ECO:0000256" key="13">
    <source>
        <dbReference type="ARBA" id="ARBA00023172"/>
    </source>
</evidence>
<comment type="catalytic activity">
    <reaction evidence="18">
        <text>ATP + (deoxyribonucleotide)n-3'-hydroxyl + 5'-phospho-(deoxyribonucleotide)m = (deoxyribonucleotide)n+m + AMP + diphosphate.</text>
        <dbReference type="EC" id="6.5.1.1"/>
    </reaction>
</comment>
<dbReference type="InterPro" id="IPR012310">
    <property type="entry name" value="DNA_ligase_ATP-dep_cent"/>
</dbReference>
<dbReference type="STRING" id="1340429.A0A2G4SJE7"/>
<protein>
    <recommendedName>
        <fullName evidence="5">DNA ligase 4</fullName>
        <ecNumber evidence="4">6.5.1.1</ecNumber>
    </recommendedName>
    <alternativeName>
        <fullName evidence="17">DNA ligase IV</fullName>
    </alternativeName>
    <alternativeName>
        <fullName evidence="16">Polydeoxyribonucleotide synthase [ATP] 4</fullName>
    </alternativeName>
</protein>
<dbReference type="SUPFAM" id="SSF117018">
    <property type="entry name" value="ATP-dependent DNA ligase DNA-binding domain"/>
    <property type="match status" value="1"/>
</dbReference>
<feature type="region of interest" description="Disordered" evidence="20">
    <location>
        <begin position="631"/>
        <end position="653"/>
    </location>
</feature>
<evidence type="ECO:0000259" key="22">
    <source>
        <dbReference type="PROSITE" id="PS50172"/>
    </source>
</evidence>
<comment type="subcellular location">
    <subcellularLocation>
        <location evidence="2">Nucleus</location>
    </subcellularLocation>
</comment>
<comment type="similarity">
    <text evidence="3 19">Belongs to the ATP-dependent DNA ligase family.</text>
</comment>
<evidence type="ECO:0000256" key="10">
    <source>
        <dbReference type="ARBA" id="ARBA00022763"/>
    </source>
</evidence>
<sequence length="955" mass="110716">MLSIIVIDQQFFIYQSSTQFSLFLSFFQNNNTMENSPPFEEICKVLDALSETKGTTQKKEIFNKYVNKWRSNYGLDFYDAMRLFLPKLDIREYDLKEDALAVRLVKALGLNPSSDHGQHLKNWRLPSKISAVCGDLPNVAHEKIKDRSNVSFSTKTIKETHEILDELANSNSMNNHVQILKRMIKAYTPSQIRWLLRIIVKDLKIGMTENSILGSFHKDAKAAYDSGQSLRYICNELTTNTAKFNDEHISIFYPLKPQRGVKNSDEELKKFLNDNQQLFIKRNIKETPYCYVEEKIDGDRMQMHYDPEADKFMWFTRNQNDFTERFGHSSKDYGRLSSKIYKGLPSKRVILDGEMVAHDPKTGIILPFGTVRTSTQNDPWDSDDSQPCFIVFDILWFDDKLMMQYPLEERIYLLNSLITSQGSYLKLIPRKKLHTKEELMNELNAAIDMRMEGLMVKMPFARYDMKKTNAWLKLKPDYMDALIENCNLLVVGAKYGTGKRSNKLAQFFCAVRDDTIPETEEPRFISFSMVGIGFTNEDFTHLNSLISSQTRYNPKNQPKWLVHPNNSSEKPDIVIGYKQNLIIETKANSIVKSSQWGMQCALRFPRFVRVREDKNWQDITTVTDIQKAKHEGLAGTKRKTKESQSSQKQLTKKKKISRSLALVDTQRGLDSSKISKKTAIFEALKIFIASGNGEYPKQELEKLAIENGAECVQNADASDIVIAGNANYHVLSLINSGKYNILSFQYFLDCVKEKDLLDIEPRYTIHITDVTRQEVMEYIDDWGDSYTKLVSEERLAEVLKKMTLDNRNEEYYRKLVSEHAERYFDSHIPGMLFLKVIVYFDQDAKMTLTRLDSSLTADWIKKKKSWDKLELLSIRFKSEGGLIREIPTEDVTHVVFNNQDLCRLEELTRTFRRERLPRFVTSEWIEACLENDTIVDESAFEPKIPTALLQKDMSI</sequence>
<organism evidence="23 24">
    <name type="scientific">Rhizopus microsporus ATCC 52813</name>
    <dbReference type="NCBI Taxonomy" id="1340429"/>
    <lineage>
        <taxon>Eukaryota</taxon>
        <taxon>Fungi</taxon>
        <taxon>Fungi incertae sedis</taxon>
        <taxon>Mucoromycota</taxon>
        <taxon>Mucoromycotina</taxon>
        <taxon>Mucoromycetes</taxon>
        <taxon>Mucorales</taxon>
        <taxon>Mucorineae</taxon>
        <taxon>Rhizopodaceae</taxon>
        <taxon>Rhizopus</taxon>
    </lineage>
</organism>
<dbReference type="Gene3D" id="3.30.470.30">
    <property type="entry name" value="DNA ligase/mRNA capping enzyme"/>
    <property type="match status" value="1"/>
</dbReference>
<dbReference type="RefSeq" id="XP_023462591.1">
    <property type="nucleotide sequence ID" value="XM_023615021.1"/>
</dbReference>
<feature type="domain" description="ATP-dependent DNA ligase family profile" evidence="21">
    <location>
        <begin position="380"/>
        <end position="513"/>
    </location>
</feature>
<gene>
    <name evidence="23" type="ORF">RHIMIDRAFT_315738</name>
</gene>
<dbReference type="NCBIfam" id="TIGR00574">
    <property type="entry name" value="dnl1"/>
    <property type="match status" value="1"/>
</dbReference>
<name>A0A2G4SJE7_RHIZD</name>
<evidence type="ECO:0000256" key="17">
    <source>
        <dbReference type="ARBA" id="ARBA00031942"/>
    </source>
</evidence>
<dbReference type="AlphaFoldDB" id="A0A2G4SJE7"/>
<keyword evidence="14" id="KW-0234">DNA repair</keyword>
<dbReference type="Pfam" id="PF16589">
    <property type="entry name" value="BRCT_2"/>
    <property type="match status" value="1"/>
</dbReference>
<evidence type="ECO:0000256" key="4">
    <source>
        <dbReference type="ARBA" id="ARBA00012727"/>
    </source>
</evidence>
<dbReference type="Gene3D" id="1.10.3260.10">
    <property type="entry name" value="DNA ligase, ATP-dependent, N-terminal domain"/>
    <property type="match status" value="1"/>
</dbReference>
<dbReference type="GeneID" id="35446010"/>
<evidence type="ECO:0000313" key="24">
    <source>
        <dbReference type="Proteomes" id="UP000242254"/>
    </source>
</evidence>
<evidence type="ECO:0000256" key="5">
    <source>
        <dbReference type="ARBA" id="ARBA00022073"/>
    </source>
</evidence>
<dbReference type="PANTHER" id="PTHR45997:SF1">
    <property type="entry name" value="DNA LIGASE 4"/>
    <property type="match status" value="1"/>
</dbReference>
<evidence type="ECO:0000256" key="19">
    <source>
        <dbReference type="RuleBase" id="RU004196"/>
    </source>
</evidence>
<keyword evidence="24" id="KW-1185">Reference proteome</keyword>
<dbReference type="SUPFAM" id="SSF52113">
    <property type="entry name" value="BRCT domain"/>
    <property type="match status" value="2"/>
</dbReference>
<keyword evidence="8" id="KW-0677">Repeat</keyword>
<dbReference type="PANTHER" id="PTHR45997">
    <property type="entry name" value="DNA LIGASE 4"/>
    <property type="match status" value="1"/>
</dbReference>
<dbReference type="EC" id="6.5.1.1" evidence="4"/>
<reference evidence="23 24" key="1">
    <citation type="journal article" date="2016" name="Proc. Natl. Acad. Sci. U.S.A.">
        <title>Lipid metabolic changes in an early divergent fungus govern the establishment of a mutualistic symbiosis with endobacteria.</title>
        <authorList>
            <person name="Lastovetsky O.A."/>
            <person name="Gaspar M.L."/>
            <person name="Mondo S.J."/>
            <person name="LaButti K.M."/>
            <person name="Sandor L."/>
            <person name="Grigoriev I.V."/>
            <person name="Henry S.A."/>
            <person name="Pawlowska T.E."/>
        </authorList>
    </citation>
    <scope>NUCLEOTIDE SEQUENCE [LARGE SCALE GENOMIC DNA]</scope>
    <source>
        <strain evidence="23 24">ATCC 52813</strain>
    </source>
</reference>
<proteinExistence type="inferred from homology"/>
<dbReference type="InterPro" id="IPR036599">
    <property type="entry name" value="DNA_ligase_N_sf"/>
</dbReference>
<dbReference type="EMBL" id="KZ303861">
    <property type="protein sequence ID" value="PHZ08883.1"/>
    <property type="molecule type" value="Genomic_DNA"/>
</dbReference>
<feature type="domain" description="BRCT" evidence="22">
    <location>
        <begin position="676"/>
        <end position="764"/>
    </location>
</feature>
<dbReference type="SUPFAM" id="SSF56091">
    <property type="entry name" value="DNA ligase/mRNA capping enzyme, catalytic domain"/>
    <property type="match status" value="1"/>
</dbReference>
<dbReference type="Pfam" id="PF04679">
    <property type="entry name" value="DNA_ligase_A_C"/>
    <property type="match status" value="1"/>
</dbReference>
<keyword evidence="12" id="KW-0460">Magnesium</keyword>
<dbReference type="GO" id="GO:0003677">
    <property type="term" value="F:DNA binding"/>
    <property type="evidence" value="ECO:0007669"/>
    <property type="project" value="InterPro"/>
</dbReference>
<evidence type="ECO:0000256" key="2">
    <source>
        <dbReference type="ARBA" id="ARBA00004123"/>
    </source>
</evidence>
<dbReference type="GO" id="GO:0006310">
    <property type="term" value="P:DNA recombination"/>
    <property type="evidence" value="ECO:0007669"/>
    <property type="project" value="UniProtKB-KW"/>
</dbReference>
<dbReference type="InterPro" id="IPR012309">
    <property type="entry name" value="DNA_ligase_ATP-dep_C"/>
</dbReference>
<dbReference type="Proteomes" id="UP000242254">
    <property type="component" value="Unassembled WGS sequence"/>
</dbReference>
<evidence type="ECO:0000313" key="23">
    <source>
        <dbReference type="EMBL" id="PHZ08883.1"/>
    </source>
</evidence>
<dbReference type="Pfam" id="PF04675">
    <property type="entry name" value="DNA_ligase_A_N"/>
    <property type="match status" value="1"/>
</dbReference>
<dbReference type="GO" id="GO:0046872">
    <property type="term" value="F:metal ion binding"/>
    <property type="evidence" value="ECO:0007669"/>
    <property type="project" value="UniProtKB-KW"/>
</dbReference>
<dbReference type="GO" id="GO:0006297">
    <property type="term" value="P:nucleotide-excision repair, DNA gap filling"/>
    <property type="evidence" value="ECO:0007669"/>
    <property type="project" value="TreeGrafter"/>
</dbReference>
<comment type="cofactor">
    <cofactor evidence="1">
        <name>Mg(2+)</name>
        <dbReference type="ChEBI" id="CHEBI:18420"/>
    </cofactor>
</comment>
<evidence type="ECO:0000256" key="3">
    <source>
        <dbReference type="ARBA" id="ARBA00007572"/>
    </source>
</evidence>
<feature type="domain" description="BRCT" evidence="22">
    <location>
        <begin position="880"/>
        <end position="942"/>
    </location>
</feature>
<dbReference type="SUPFAM" id="SSF50249">
    <property type="entry name" value="Nucleic acid-binding proteins"/>
    <property type="match status" value="1"/>
</dbReference>
<evidence type="ECO:0000256" key="20">
    <source>
        <dbReference type="SAM" id="MobiDB-lite"/>
    </source>
</evidence>
<evidence type="ECO:0000259" key="21">
    <source>
        <dbReference type="PROSITE" id="PS50160"/>
    </source>
</evidence>
<evidence type="ECO:0000256" key="9">
    <source>
        <dbReference type="ARBA" id="ARBA00022741"/>
    </source>
</evidence>
<dbReference type="Pfam" id="PF01068">
    <property type="entry name" value="DNA_ligase_A_M"/>
    <property type="match status" value="1"/>
</dbReference>
<evidence type="ECO:0000256" key="18">
    <source>
        <dbReference type="ARBA" id="ARBA00034003"/>
    </source>
</evidence>
<dbReference type="PROSITE" id="PS50160">
    <property type="entry name" value="DNA_LIGASE_A3"/>
    <property type="match status" value="1"/>
</dbReference>
<keyword evidence="7" id="KW-0479">Metal-binding</keyword>
<dbReference type="CDD" id="cd07903">
    <property type="entry name" value="Adenylation_DNA_ligase_IV"/>
    <property type="match status" value="1"/>
</dbReference>
<evidence type="ECO:0000256" key="8">
    <source>
        <dbReference type="ARBA" id="ARBA00022737"/>
    </source>
</evidence>
<keyword evidence="6 23" id="KW-0436">Ligase</keyword>
<dbReference type="PROSITE" id="PS50172">
    <property type="entry name" value="BRCT"/>
    <property type="match status" value="2"/>
</dbReference>
<evidence type="ECO:0000256" key="14">
    <source>
        <dbReference type="ARBA" id="ARBA00023204"/>
    </source>
</evidence>
<dbReference type="Gene3D" id="3.40.50.10190">
    <property type="entry name" value="BRCT domain"/>
    <property type="match status" value="2"/>
</dbReference>
<evidence type="ECO:0000256" key="11">
    <source>
        <dbReference type="ARBA" id="ARBA00022840"/>
    </source>
</evidence>
<evidence type="ECO:0000256" key="16">
    <source>
        <dbReference type="ARBA" id="ARBA00030676"/>
    </source>
</evidence>
<dbReference type="Gene3D" id="2.40.50.140">
    <property type="entry name" value="Nucleic acid-binding proteins"/>
    <property type="match status" value="1"/>
</dbReference>
<dbReference type="GO" id="GO:0032807">
    <property type="term" value="C:DNA ligase IV complex"/>
    <property type="evidence" value="ECO:0007669"/>
    <property type="project" value="TreeGrafter"/>
</dbReference>
<dbReference type="InterPro" id="IPR000977">
    <property type="entry name" value="DNA_ligase_ATP-dep"/>
</dbReference>
<dbReference type="InterPro" id="IPR036420">
    <property type="entry name" value="BRCT_dom_sf"/>
</dbReference>
<keyword evidence="10" id="KW-0227">DNA damage</keyword>
<evidence type="ECO:0000256" key="15">
    <source>
        <dbReference type="ARBA" id="ARBA00023242"/>
    </source>
</evidence>
<evidence type="ECO:0000256" key="1">
    <source>
        <dbReference type="ARBA" id="ARBA00001946"/>
    </source>
</evidence>
<keyword evidence="9" id="KW-0547">Nucleotide-binding</keyword>
<accession>A0A2G4SJE7</accession>
<dbReference type="GO" id="GO:0003910">
    <property type="term" value="F:DNA ligase (ATP) activity"/>
    <property type="evidence" value="ECO:0007669"/>
    <property type="project" value="UniProtKB-EC"/>
</dbReference>
<dbReference type="InterPro" id="IPR029710">
    <property type="entry name" value="LIG4"/>
</dbReference>
<keyword evidence="15" id="KW-0539">Nucleus</keyword>
<keyword evidence="11" id="KW-0067">ATP-binding</keyword>
<dbReference type="InterPro" id="IPR044125">
    <property type="entry name" value="Adenylation_DNA_ligase_IV"/>
</dbReference>
<dbReference type="SMART" id="SM00292">
    <property type="entry name" value="BRCT"/>
    <property type="match status" value="2"/>
</dbReference>